<evidence type="ECO:0000313" key="8">
    <source>
        <dbReference type="EMBL" id="RHZ63702.1"/>
    </source>
</evidence>
<evidence type="ECO:0000259" key="7">
    <source>
        <dbReference type="Pfam" id="PF00899"/>
    </source>
</evidence>
<dbReference type="InterPro" id="IPR000011">
    <property type="entry name" value="UBQ/SUMO-activ_enz_E1-like"/>
</dbReference>
<dbReference type="GO" id="GO:0016925">
    <property type="term" value="P:protein sumoylation"/>
    <property type="evidence" value="ECO:0007669"/>
    <property type="project" value="TreeGrafter"/>
</dbReference>
<keyword evidence="5" id="KW-0539">Nucleus</keyword>
<dbReference type="STRING" id="1348612.A0A397HKW4"/>
<feature type="domain" description="THIF-type NAD/FAD binding fold" evidence="7">
    <location>
        <begin position="20"/>
        <end position="323"/>
    </location>
</feature>
<reference evidence="8 9" key="1">
    <citation type="submission" date="2018-08" db="EMBL/GenBank/DDBJ databases">
        <title>Genome and evolution of the arbuscular mycorrhizal fungus Diversispora epigaea (formerly Glomus versiforme) and its bacterial endosymbionts.</title>
        <authorList>
            <person name="Sun X."/>
            <person name="Fei Z."/>
            <person name="Harrison M."/>
        </authorList>
    </citation>
    <scope>NUCLEOTIDE SEQUENCE [LARGE SCALE GENOMIC DNA]</scope>
    <source>
        <strain evidence="8 9">IT104</strain>
    </source>
</reference>
<sequence length="338" mass="38458">MEDKVTPNVNIITEDEAALYDRQIRLWGLEAQQRIITSSILICGMRGLNNEVCKNLVLAGIGTVTIIDHNVVTEEDLGAQFFVTAEDIGKNRAHSSVNRVQQLNPRVKVTSDSSNLNTKPEEFFQSFDLVCLTDGDPDTMLRIDEICRKFNKKFYAASTYGYYGYIFCDLKQHEYILERKIKIPHSAEFQVKVLKQKGEYFSLQEALSKSDWSKVKRIKKVTPLLWAILILWKFQQEQKRLPDVNNTEDIDKLNSIKDSQLQSLNILTTTTLDELIESIARNSTAEITPVCAILGGLLAQDILNALSRRGLPIKNFYLFNGFQDNGIVYPIEPGNNIF</sequence>
<dbReference type="InterPro" id="IPR045886">
    <property type="entry name" value="ThiF/MoeB/HesA"/>
</dbReference>
<keyword evidence="4" id="KW-0833">Ubl conjugation pathway</keyword>
<comment type="pathway">
    <text evidence="2">Protein modification; protein sumoylation.</text>
</comment>
<evidence type="ECO:0000256" key="4">
    <source>
        <dbReference type="ARBA" id="ARBA00022786"/>
    </source>
</evidence>
<dbReference type="CDD" id="cd01492">
    <property type="entry name" value="Aos1_SUMO"/>
    <property type="match status" value="1"/>
</dbReference>
<name>A0A397HKW4_9GLOM</name>
<dbReference type="GO" id="GO:0005737">
    <property type="term" value="C:cytoplasm"/>
    <property type="evidence" value="ECO:0007669"/>
    <property type="project" value="TreeGrafter"/>
</dbReference>
<evidence type="ECO:0000256" key="1">
    <source>
        <dbReference type="ARBA" id="ARBA00004123"/>
    </source>
</evidence>
<dbReference type="GO" id="GO:0031510">
    <property type="term" value="C:SUMO activating enzyme complex"/>
    <property type="evidence" value="ECO:0007669"/>
    <property type="project" value="TreeGrafter"/>
</dbReference>
<dbReference type="GO" id="GO:0019948">
    <property type="term" value="F:SUMO activating enzyme activity"/>
    <property type="evidence" value="ECO:0007669"/>
    <property type="project" value="TreeGrafter"/>
</dbReference>
<comment type="similarity">
    <text evidence="3">Belongs to the ubiquitin-activating E1 family.</text>
</comment>
<comment type="subcellular location">
    <subcellularLocation>
        <location evidence="1">Nucleus</location>
    </subcellularLocation>
</comment>
<accession>A0A397HKW4</accession>
<dbReference type="OrthoDB" id="1708823at2759"/>
<dbReference type="Gene3D" id="3.40.50.720">
    <property type="entry name" value="NAD(P)-binding Rossmann-like Domain"/>
    <property type="match status" value="1"/>
</dbReference>
<dbReference type="Proteomes" id="UP000266861">
    <property type="component" value="Unassembled WGS sequence"/>
</dbReference>
<dbReference type="PANTHER" id="PTHR10953:SF162">
    <property type="entry name" value="SUMO-ACTIVATING ENZYME SUBUNIT 1"/>
    <property type="match status" value="1"/>
</dbReference>
<evidence type="ECO:0000256" key="2">
    <source>
        <dbReference type="ARBA" id="ARBA00004718"/>
    </source>
</evidence>
<dbReference type="EMBL" id="PQFF01000300">
    <property type="protein sequence ID" value="RHZ63702.1"/>
    <property type="molecule type" value="Genomic_DNA"/>
</dbReference>
<dbReference type="AlphaFoldDB" id="A0A397HKW4"/>
<protein>
    <recommendedName>
        <fullName evidence="6">Ubiquitin-like 1-activating enzyme E1A</fullName>
    </recommendedName>
</protein>
<organism evidence="8 9">
    <name type="scientific">Diversispora epigaea</name>
    <dbReference type="NCBI Taxonomy" id="1348612"/>
    <lineage>
        <taxon>Eukaryota</taxon>
        <taxon>Fungi</taxon>
        <taxon>Fungi incertae sedis</taxon>
        <taxon>Mucoromycota</taxon>
        <taxon>Glomeromycotina</taxon>
        <taxon>Glomeromycetes</taxon>
        <taxon>Diversisporales</taxon>
        <taxon>Diversisporaceae</taxon>
        <taxon>Diversispora</taxon>
    </lineage>
</organism>
<evidence type="ECO:0000256" key="3">
    <source>
        <dbReference type="ARBA" id="ARBA00005673"/>
    </source>
</evidence>
<comment type="caution">
    <text evidence="8">The sequence shown here is derived from an EMBL/GenBank/DDBJ whole genome shotgun (WGS) entry which is preliminary data.</text>
</comment>
<dbReference type="PANTHER" id="PTHR10953">
    <property type="entry name" value="UBIQUITIN-ACTIVATING ENZYME E1"/>
    <property type="match status" value="1"/>
</dbReference>
<keyword evidence="9" id="KW-1185">Reference proteome</keyword>
<dbReference type="InterPro" id="IPR035985">
    <property type="entry name" value="Ubiquitin-activating_enz"/>
</dbReference>
<dbReference type="InterPro" id="IPR000594">
    <property type="entry name" value="ThiF_NAD_FAD-bd"/>
</dbReference>
<dbReference type="SUPFAM" id="SSF69572">
    <property type="entry name" value="Activating enzymes of the ubiquitin-like proteins"/>
    <property type="match status" value="1"/>
</dbReference>
<dbReference type="PRINTS" id="PR01849">
    <property type="entry name" value="UBIQUITINACT"/>
</dbReference>
<evidence type="ECO:0000313" key="9">
    <source>
        <dbReference type="Proteomes" id="UP000266861"/>
    </source>
</evidence>
<evidence type="ECO:0000256" key="6">
    <source>
        <dbReference type="ARBA" id="ARBA00044354"/>
    </source>
</evidence>
<gene>
    <name evidence="8" type="ORF">Glove_328g27</name>
</gene>
<evidence type="ECO:0000256" key="5">
    <source>
        <dbReference type="ARBA" id="ARBA00023242"/>
    </source>
</evidence>
<proteinExistence type="inferred from homology"/>
<dbReference type="Pfam" id="PF00899">
    <property type="entry name" value="ThiF"/>
    <property type="match status" value="1"/>
</dbReference>